<evidence type="ECO:0000259" key="4">
    <source>
        <dbReference type="PROSITE" id="PS01124"/>
    </source>
</evidence>
<dbReference type="PANTHER" id="PTHR46796">
    <property type="entry name" value="HTH-TYPE TRANSCRIPTIONAL ACTIVATOR RHAS-RELATED"/>
    <property type="match status" value="1"/>
</dbReference>
<dbReference type="InterPro" id="IPR018062">
    <property type="entry name" value="HTH_AraC-typ_CS"/>
</dbReference>
<dbReference type="InterPro" id="IPR009057">
    <property type="entry name" value="Homeodomain-like_sf"/>
</dbReference>
<dbReference type="Pfam" id="PF12852">
    <property type="entry name" value="Cupin_6"/>
    <property type="match status" value="1"/>
</dbReference>
<dbReference type="InterPro" id="IPR032783">
    <property type="entry name" value="AraC_lig"/>
</dbReference>
<keyword evidence="1" id="KW-0805">Transcription regulation</keyword>
<protein>
    <submittedName>
        <fullName evidence="5">Transcriptional regulator, AraC family protein</fullName>
    </submittedName>
</protein>
<organism evidence="5 6">
    <name type="scientific">Plesiocystis pacifica SIR-1</name>
    <dbReference type="NCBI Taxonomy" id="391625"/>
    <lineage>
        <taxon>Bacteria</taxon>
        <taxon>Pseudomonadati</taxon>
        <taxon>Myxococcota</taxon>
        <taxon>Polyangia</taxon>
        <taxon>Nannocystales</taxon>
        <taxon>Nannocystaceae</taxon>
        <taxon>Plesiocystis</taxon>
    </lineage>
</organism>
<dbReference type="RefSeq" id="WP_006970228.1">
    <property type="nucleotide sequence ID" value="NZ_ABCS01000009.1"/>
</dbReference>
<keyword evidence="6" id="KW-1185">Reference proteome</keyword>
<evidence type="ECO:0000313" key="6">
    <source>
        <dbReference type="Proteomes" id="UP000005801"/>
    </source>
</evidence>
<dbReference type="GO" id="GO:0043565">
    <property type="term" value="F:sequence-specific DNA binding"/>
    <property type="evidence" value="ECO:0007669"/>
    <property type="project" value="InterPro"/>
</dbReference>
<dbReference type="PANTHER" id="PTHR46796:SF7">
    <property type="entry name" value="ARAC FAMILY TRANSCRIPTIONAL REGULATOR"/>
    <property type="match status" value="1"/>
</dbReference>
<dbReference type="SMART" id="SM00342">
    <property type="entry name" value="HTH_ARAC"/>
    <property type="match status" value="1"/>
</dbReference>
<evidence type="ECO:0000256" key="3">
    <source>
        <dbReference type="ARBA" id="ARBA00023163"/>
    </source>
</evidence>
<accession>A6G0H9</accession>
<dbReference type="Gene3D" id="1.10.10.60">
    <property type="entry name" value="Homeodomain-like"/>
    <property type="match status" value="2"/>
</dbReference>
<dbReference type="EMBL" id="ABCS01000009">
    <property type="protein sequence ID" value="EDM80625.1"/>
    <property type="molecule type" value="Genomic_DNA"/>
</dbReference>
<dbReference type="InterPro" id="IPR050204">
    <property type="entry name" value="AraC_XylS_family_regulators"/>
</dbReference>
<evidence type="ECO:0000313" key="5">
    <source>
        <dbReference type="EMBL" id="EDM80625.1"/>
    </source>
</evidence>
<gene>
    <name evidence="5" type="ORF">PPSIR1_37069</name>
</gene>
<dbReference type="GO" id="GO:0003700">
    <property type="term" value="F:DNA-binding transcription factor activity"/>
    <property type="evidence" value="ECO:0007669"/>
    <property type="project" value="InterPro"/>
</dbReference>
<dbReference type="PROSITE" id="PS01124">
    <property type="entry name" value="HTH_ARAC_FAMILY_2"/>
    <property type="match status" value="1"/>
</dbReference>
<sequence length="321" mass="34820">MLTFAELHEPRHALLDSLLRLRLRESSYCQSLLAAPWGLAVPESARGAAYVFVARGRATLRAAGERVALGPGDFALLAQGDAHELASGKRTPVYPLSELEWDSVLGRCIVRSGGAGAVTHLLTGGLDFELNALLPALPPVLSLSAEQAPDWLAGLSALLVDEAAQPGAGSELVLSRLAELLAVGAIREWLDGGDEESPGLLRALRDPPIRRSLDLLHRDPREPWTVASLAKAVGLSRSAFAARFQACLGVSPMRYYTRWRMGHAEQWLRDEQRSVEEVADALGYASRAAFTRAFKSALGHSPGQARRRARERLTTINERLV</sequence>
<dbReference type="AlphaFoldDB" id="A6G0H9"/>
<keyword evidence="2" id="KW-0238">DNA-binding</keyword>
<dbReference type="Proteomes" id="UP000005801">
    <property type="component" value="Unassembled WGS sequence"/>
</dbReference>
<dbReference type="Pfam" id="PF12833">
    <property type="entry name" value="HTH_18"/>
    <property type="match status" value="1"/>
</dbReference>
<dbReference type="eggNOG" id="COG2207">
    <property type="taxonomic scope" value="Bacteria"/>
</dbReference>
<comment type="caution">
    <text evidence="5">The sequence shown here is derived from an EMBL/GenBank/DDBJ whole genome shotgun (WGS) entry which is preliminary data.</text>
</comment>
<dbReference type="SUPFAM" id="SSF46689">
    <property type="entry name" value="Homeodomain-like"/>
    <property type="match status" value="2"/>
</dbReference>
<reference evidence="5 6" key="1">
    <citation type="submission" date="2007-06" db="EMBL/GenBank/DDBJ databases">
        <authorList>
            <person name="Shimkets L."/>
            <person name="Ferriera S."/>
            <person name="Johnson J."/>
            <person name="Kravitz S."/>
            <person name="Beeson K."/>
            <person name="Sutton G."/>
            <person name="Rogers Y.-H."/>
            <person name="Friedman R."/>
            <person name="Frazier M."/>
            <person name="Venter J.C."/>
        </authorList>
    </citation>
    <scope>NUCLEOTIDE SEQUENCE [LARGE SCALE GENOMIC DNA]</scope>
    <source>
        <strain evidence="5 6">SIR-1</strain>
    </source>
</reference>
<keyword evidence="3" id="KW-0804">Transcription</keyword>
<name>A6G0H9_9BACT</name>
<dbReference type="InterPro" id="IPR018060">
    <property type="entry name" value="HTH_AraC"/>
</dbReference>
<evidence type="ECO:0000256" key="1">
    <source>
        <dbReference type="ARBA" id="ARBA00023015"/>
    </source>
</evidence>
<feature type="domain" description="HTH araC/xylS-type" evidence="4">
    <location>
        <begin position="210"/>
        <end position="308"/>
    </location>
</feature>
<dbReference type="PROSITE" id="PS00041">
    <property type="entry name" value="HTH_ARAC_FAMILY_1"/>
    <property type="match status" value="1"/>
</dbReference>
<dbReference type="STRING" id="391625.PPSIR1_37069"/>
<proteinExistence type="predicted"/>
<evidence type="ECO:0000256" key="2">
    <source>
        <dbReference type="ARBA" id="ARBA00023125"/>
    </source>
</evidence>